<dbReference type="EMBL" id="KV429156">
    <property type="protein sequence ID" value="KZT63801.1"/>
    <property type="molecule type" value="Genomic_DNA"/>
</dbReference>
<name>A0A165KZL7_9APHY</name>
<dbReference type="InterPro" id="IPR045338">
    <property type="entry name" value="DUF6535"/>
</dbReference>
<proteinExistence type="predicted"/>
<evidence type="ECO:0000259" key="3">
    <source>
        <dbReference type="Pfam" id="PF20153"/>
    </source>
</evidence>
<feature type="transmembrane region" description="Helical" evidence="2">
    <location>
        <begin position="244"/>
        <end position="271"/>
    </location>
</feature>
<dbReference type="AlphaFoldDB" id="A0A165KZL7"/>
<feature type="transmembrane region" description="Helical" evidence="2">
    <location>
        <begin position="109"/>
        <end position="131"/>
    </location>
</feature>
<evidence type="ECO:0000313" key="4">
    <source>
        <dbReference type="EMBL" id="KZT63801.1"/>
    </source>
</evidence>
<evidence type="ECO:0000256" key="1">
    <source>
        <dbReference type="SAM" id="MobiDB-lite"/>
    </source>
</evidence>
<feature type="domain" description="DUF6535" evidence="3">
    <location>
        <begin position="90"/>
        <end position="271"/>
    </location>
</feature>
<sequence>MESMTTPSEDYRPTAEAAEAEEPLDPGGLLNDSSATDAMVGEDVVVTGRDDGEQSVSNPAVITTEDNHSSSGGWSDGHRRRKKTDDLSRLADKVCERERERVKRWRNEINSLLIFAGLFAAVITGFGVQYYTILQPPAPDYNTRTLEIISFQLASLVNQTNDTSGRPFSSATLCSSPDTHPAPTYIAALWFAALVCGLAAASIAISVNQWLNNLLTPAGLSGSGPHEQLRVWNLRHETFQRWRLAVFIDIPSVLLQIALILFLAGLVGYLWLLSVKIALPSLVLVALLMVFLLVTTIAPVVLAYTPFISPQSIFLRWLSNTVKLIYYIPTFKLYRWLWFNNTFESIEIWLHRRKKQYEARLVALRALRSRGYYSWTAEEAAHLQTEAGQIVDKTALANVFLLVKDVSQLVPRIESYLSEMPSDIASSNVLTICKRSNIASLVEPTDEEDEEEDHTQWQRDVLDKKIFVTMGTIIADRYSQILHSGDKSEIPPEALAAMDQLLRAVRDAEGGLKVYMRLFNLLQGGQDEATRRILHLIWLYDDDFIIHDEDHIETVKSALVRLYEQSNDPRVALIFTALTLKIFTRLTDSLGSSKQTYVQDALTKLRDYMKDYLKIAREHYIQDFMSEIPWWSDRYLKHYLSSMLWSTSGESEEPVETDATILILMNEILDRLRLLVGDVEFKADKILWSDHTLQDIMNEVQRRLNRNNQVYVKPSQT</sequence>
<feature type="region of interest" description="Disordered" evidence="1">
    <location>
        <begin position="1"/>
        <end position="88"/>
    </location>
</feature>
<keyword evidence="2" id="KW-1133">Transmembrane helix</keyword>
<feature type="transmembrane region" description="Helical" evidence="2">
    <location>
        <begin position="185"/>
        <end position="207"/>
    </location>
</feature>
<dbReference type="Pfam" id="PF20153">
    <property type="entry name" value="DUF6535"/>
    <property type="match status" value="1"/>
</dbReference>
<accession>A0A165KZL7</accession>
<keyword evidence="5" id="KW-1185">Reference proteome</keyword>
<evidence type="ECO:0000256" key="2">
    <source>
        <dbReference type="SAM" id="Phobius"/>
    </source>
</evidence>
<organism evidence="4 5">
    <name type="scientific">Daedalea quercina L-15889</name>
    <dbReference type="NCBI Taxonomy" id="1314783"/>
    <lineage>
        <taxon>Eukaryota</taxon>
        <taxon>Fungi</taxon>
        <taxon>Dikarya</taxon>
        <taxon>Basidiomycota</taxon>
        <taxon>Agaricomycotina</taxon>
        <taxon>Agaricomycetes</taxon>
        <taxon>Polyporales</taxon>
        <taxon>Fomitopsis</taxon>
    </lineage>
</organism>
<gene>
    <name evidence="4" type="ORF">DAEQUDRAFT_760304</name>
</gene>
<keyword evidence="2" id="KW-0472">Membrane</keyword>
<reference evidence="4 5" key="1">
    <citation type="journal article" date="2016" name="Mol. Biol. Evol.">
        <title>Comparative Genomics of Early-Diverging Mushroom-Forming Fungi Provides Insights into the Origins of Lignocellulose Decay Capabilities.</title>
        <authorList>
            <person name="Nagy L.G."/>
            <person name="Riley R."/>
            <person name="Tritt A."/>
            <person name="Adam C."/>
            <person name="Daum C."/>
            <person name="Floudas D."/>
            <person name="Sun H."/>
            <person name="Yadav J.S."/>
            <person name="Pangilinan J."/>
            <person name="Larsson K.H."/>
            <person name="Matsuura K."/>
            <person name="Barry K."/>
            <person name="Labutti K."/>
            <person name="Kuo R."/>
            <person name="Ohm R.A."/>
            <person name="Bhattacharya S.S."/>
            <person name="Shirouzu T."/>
            <person name="Yoshinaga Y."/>
            <person name="Martin F.M."/>
            <person name="Grigoriev I.V."/>
            <person name="Hibbett D.S."/>
        </authorList>
    </citation>
    <scope>NUCLEOTIDE SEQUENCE [LARGE SCALE GENOMIC DNA]</scope>
    <source>
        <strain evidence="4 5">L-15889</strain>
    </source>
</reference>
<dbReference type="OrthoDB" id="2743553at2759"/>
<evidence type="ECO:0000313" key="5">
    <source>
        <dbReference type="Proteomes" id="UP000076727"/>
    </source>
</evidence>
<protein>
    <recommendedName>
        <fullName evidence="3">DUF6535 domain-containing protein</fullName>
    </recommendedName>
</protein>
<dbReference type="Proteomes" id="UP000076727">
    <property type="component" value="Unassembled WGS sequence"/>
</dbReference>
<keyword evidence="2" id="KW-0812">Transmembrane</keyword>
<feature type="transmembrane region" description="Helical" evidence="2">
    <location>
        <begin position="277"/>
        <end position="304"/>
    </location>
</feature>